<dbReference type="AlphaFoldDB" id="A0A1I7XUN0"/>
<reference evidence="2" key="1">
    <citation type="submission" date="2016-11" db="UniProtKB">
        <authorList>
            <consortium name="WormBaseParasite"/>
        </authorList>
    </citation>
    <scope>IDENTIFICATION</scope>
</reference>
<keyword evidence="1" id="KW-1185">Reference proteome</keyword>
<accession>A0A1I7XUN0</accession>
<protein>
    <submittedName>
        <fullName evidence="2">DUF3298 domain-containing protein</fullName>
    </submittedName>
</protein>
<sequence>MTYTTRPYKDVSQQLRNNRRTFLTVSQAGDLLSACTSFLCFKHPSDNYSPRVAGTDHNYLLNSVDWDVVFQSEYYSGPLKGLRFYVKDKVEVVPIFK</sequence>
<organism evidence="1 2">
    <name type="scientific">Heterorhabditis bacteriophora</name>
    <name type="common">Entomopathogenic nematode worm</name>
    <dbReference type="NCBI Taxonomy" id="37862"/>
    <lineage>
        <taxon>Eukaryota</taxon>
        <taxon>Metazoa</taxon>
        <taxon>Ecdysozoa</taxon>
        <taxon>Nematoda</taxon>
        <taxon>Chromadorea</taxon>
        <taxon>Rhabditida</taxon>
        <taxon>Rhabditina</taxon>
        <taxon>Rhabditomorpha</taxon>
        <taxon>Strongyloidea</taxon>
        <taxon>Heterorhabditidae</taxon>
        <taxon>Heterorhabditis</taxon>
    </lineage>
</organism>
<dbReference type="WBParaSite" id="Hba_21226">
    <property type="protein sequence ID" value="Hba_21226"/>
    <property type="gene ID" value="Hba_21226"/>
</dbReference>
<evidence type="ECO:0000313" key="1">
    <source>
        <dbReference type="Proteomes" id="UP000095283"/>
    </source>
</evidence>
<dbReference type="Proteomes" id="UP000095283">
    <property type="component" value="Unplaced"/>
</dbReference>
<proteinExistence type="predicted"/>
<name>A0A1I7XUN0_HETBA</name>
<evidence type="ECO:0000313" key="2">
    <source>
        <dbReference type="WBParaSite" id="Hba_21226"/>
    </source>
</evidence>